<dbReference type="Gene3D" id="3.40.50.1110">
    <property type="entry name" value="SGNH hydrolase"/>
    <property type="match status" value="1"/>
</dbReference>
<evidence type="ECO:0000313" key="3">
    <source>
        <dbReference type="Proteomes" id="UP001155882"/>
    </source>
</evidence>
<name>A0AAE3CWF6_PRORE</name>
<dbReference type="InterPro" id="IPR036514">
    <property type="entry name" value="SGNH_hydro_sf"/>
</dbReference>
<sequence length="379" mass="43187">MHRDTPLHRRQTPPTQITCGDWQKRLRLIMPPFCLLLSTALLLVWLNQHALMRYWQQRYHTEAPWAHWQGIPIWDFGGRLYQAMQASGQAFINQLTPMTNSSPLPDREISSAPYQSKSTTSVFPHGFLQGYTTGWYEETTPPSTLPSPITLTSEARVLFVGDSLMQGVAPFIMRDLQTQSQIKSLNLSKQSTGLRYPAFFDWPKTVKHTLQTTPDIAVIVVFLGPNDPWGLPADTQYPASPFKTPQWETRYRARIAQILQAAQQHSARVIWVGPPNMRDPALSQSMQYLRTLYQSEVNRAGEIYLDANAILQLPETGYTDTLRQDGIARKIRTADGVHFTPSGQRLLAKAIQAQWRISEVKETVEHTEYIKKPQSSTQD</sequence>
<dbReference type="GO" id="GO:0016788">
    <property type="term" value="F:hydrolase activity, acting on ester bonds"/>
    <property type="evidence" value="ECO:0007669"/>
    <property type="project" value="UniProtKB-ARBA"/>
</dbReference>
<dbReference type="EMBL" id="JAHWLI010000044">
    <property type="protein sequence ID" value="MBW3117523.1"/>
    <property type="molecule type" value="Genomic_DNA"/>
</dbReference>
<gene>
    <name evidence="2" type="ORF">KYI77_13780</name>
</gene>
<feature type="transmembrane region" description="Helical" evidence="1">
    <location>
        <begin position="28"/>
        <end position="46"/>
    </location>
</feature>
<dbReference type="InterPro" id="IPR007407">
    <property type="entry name" value="DUF459"/>
</dbReference>
<protein>
    <submittedName>
        <fullName evidence="2">DUF459 domain-containing protein</fullName>
    </submittedName>
</protein>
<organism evidence="2 3">
    <name type="scientific">Providencia rettgeri</name>
    <dbReference type="NCBI Taxonomy" id="587"/>
    <lineage>
        <taxon>Bacteria</taxon>
        <taxon>Pseudomonadati</taxon>
        <taxon>Pseudomonadota</taxon>
        <taxon>Gammaproteobacteria</taxon>
        <taxon>Enterobacterales</taxon>
        <taxon>Morganellaceae</taxon>
        <taxon>Providencia</taxon>
    </lineage>
</organism>
<keyword evidence="1" id="KW-1133">Transmembrane helix</keyword>
<dbReference type="CDD" id="cd01829">
    <property type="entry name" value="SGNH_hydrolase_peri2"/>
    <property type="match status" value="1"/>
</dbReference>
<evidence type="ECO:0000313" key="2">
    <source>
        <dbReference type="EMBL" id="MBW3117523.1"/>
    </source>
</evidence>
<keyword evidence="1" id="KW-0812">Transmembrane</keyword>
<dbReference type="Pfam" id="PF04311">
    <property type="entry name" value="DUF459"/>
    <property type="match status" value="1"/>
</dbReference>
<proteinExistence type="predicted"/>
<reference evidence="2" key="1">
    <citation type="submission" date="2021-07" db="EMBL/GenBank/DDBJ databases">
        <authorList>
            <person name="Stanton E."/>
        </authorList>
    </citation>
    <scope>NUCLEOTIDE SEQUENCE</scope>
    <source>
        <strain evidence="2">2021EL-01139</strain>
    </source>
</reference>
<dbReference type="SUPFAM" id="SSF52266">
    <property type="entry name" value="SGNH hydrolase"/>
    <property type="match status" value="1"/>
</dbReference>
<dbReference type="Proteomes" id="UP001155882">
    <property type="component" value="Unassembled WGS sequence"/>
</dbReference>
<accession>A0AAE3CWF6</accession>
<comment type="caution">
    <text evidence="2">The sequence shown here is derived from an EMBL/GenBank/DDBJ whole genome shotgun (WGS) entry which is preliminary data.</text>
</comment>
<evidence type="ECO:0000256" key="1">
    <source>
        <dbReference type="SAM" id="Phobius"/>
    </source>
</evidence>
<dbReference type="AlphaFoldDB" id="A0AAE3CWF6"/>
<dbReference type="RefSeq" id="WP_165879491.1">
    <property type="nucleotide sequence ID" value="NZ_JAAOIA010000007.1"/>
</dbReference>
<keyword evidence="1" id="KW-0472">Membrane</keyword>